<comment type="caution">
    <text evidence="7">The sequence shown here is derived from an EMBL/GenBank/DDBJ whole genome shotgun (WGS) entry which is preliminary data.</text>
</comment>
<reference evidence="7 8" key="1">
    <citation type="submission" date="2011-06" db="EMBL/GenBank/DDBJ databases">
        <title>The draft genome of Thiorhodococcus drewsii AZ1.</title>
        <authorList>
            <consortium name="US DOE Joint Genome Institute (JGI-PGF)"/>
            <person name="Lucas S."/>
            <person name="Han J."/>
            <person name="Lapidus A."/>
            <person name="Cheng J.-F."/>
            <person name="Goodwin L."/>
            <person name="Pitluck S."/>
            <person name="Peters L."/>
            <person name="Land M.L."/>
            <person name="Hauser L."/>
            <person name="Vogl K."/>
            <person name="Liu Z."/>
            <person name="Imhoff J."/>
            <person name="Thiel V."/>
            <person name="Frigaard N.-U."/>
            <person name="Bryant D.A."/>
            <person name="Woyke T.J."/>
        </authorList>
    </citation>
    <scope>NUCLEOTIDE SEQUENCE [LARGE SCALE GENOMIC DNA]</scope>
    <source>
        <strain evidence="7 8">AZ1</strain>
    </source>
</reference>
<keyword evidence="3" id="KW-0732">Signal</keyword>
<evidence type="ECO:0000313" key="8">
    <source>
        <dbReference type="Proteomes" id="UP000004200"/>
    </source>
</evidence>
<keyword evidence="2" id="KW-1003">Cell membrane</keyword>
<protein>
    <submittedName>
        <fullName evidence="7">Entericidin EcnAB</fullName>
    </submittedName>
</protein>
<keyword evidence="6" id="KW-0449">Lipoprotein</keyword>
<dbReference type="GO" id="GO:0009636">
    <property type="term" value="P:response to toxic substance"/>
    <property type="evidence" value="ECO:0007669"/>
    <property type="project" value="InterPro"/>
</dbReference>
<keyword evidence="8" id="KW-1185">Reference proteome</keyword>
<evidence type="ECO:0000256" key="5">
    <source>
        <dbReference type="ARBA" id="ARBA00023139"/>
    </source>
</evidence>
<dbReference type="GO" id="GO:0016020">
    <property type="term" value="C:membrane"/>
    <property type="evidence" value="ECO:0007669"/>
    <property type="project" value="InterPro"/>
</dbReference>
<evidence type="ECO:0000313" key="7">
    <source>
        <dbReference type="EMBL" id="EGV30821.1"/>
    </source>
</evidence>
<dbReference type="InterPro" id="IPR012556">
    <property type="entry name" value="Entericidin"/>
</dbReference>
<gene>
    <name evidence="7" type="ORF">ThidrDRAFT_2453</name>
</gene>
<dbReference type="AlphaFoldDB" id="G2E2A5"/>
<evidence type="ECO:0000256" key="1">
    <source>
        <dbReference type="ARBA" id="ARBA00010296"/>
    </source>
</evidence>
<organism evidence="7 8">
    <name type="scientific">Thiorhodococcus drewsii AZ1</name>
    <dbReference type="NCBI Taxonomy" id="765913"/>
    <lineage>
        <taxon>Bacteria</taxon>
        <taxon>Pseudomonadati</taxon>
        <taxon>Pseudomonadota</taxon>
        <taxon>Gammaproteobacteria</taxon>
        <taxon>Chromatiales</taxon>
        <taxon>Chromatiaceae</taxon>
        <taxon>Thiorhodococcus</taxon>
    </lineage>
</organism>
<comment type="similarity">
    <text evidence="1">Belongs to the EcnA/EcnB lipoprotein family.</text>
</comment>
<accession>G2E2A5</accession>
<keyword evidence="4" id="KW-0472">Membrane</keyword>
<dbReference type="PROSITE" id="PS51257">
    <property type="entry name" value="PROKAR_LIPOPROTEIN"/>
    <property type="match status" value="1"/>
</dbReference>
<dbReference type="Proteomes" id="UP000004200">
    <property type="component" value="Unassembled WGS sequence"/>
</dbReference>
<evidence type="ECO:0000256" key="6">
    <source>
        <dbReference type="ARBA" id="ARBA00023288"/>
    </source>
</evidence>
<dbReference type="Pfam" id="PF08085">
    <property type="entry name" value="Entericidin"/>
    <property type="match status" value="1"/>
</dbReference>
<sequence length="53" mass="5673">MMKQAPSKLIWLLFLLLPLTLTMTGCNTMAGVGEDLQAAGGGIEKSAESKKDY</sequence>
<evidence type="ECO:0000256" key="3">
    <source>
        <dbReference type="ARBA" id="ARBA00022729"/>
    </source>
</evidence>
<evidence type="ECO:0000256" key="4">
    <source>
        <dbReference type="ARBA" id="ARBA00023136"/>
    </source>
</evidence>
<keyword evidence="5" id="KW-0564">Palmitate</keyword>
<proteinExistence type="inferred from homology"/>
<dbReference type="EMBL" id="AFWT01000016">
    <property type="protein sequence ID" value="EGV30821.1"/>
    <property type="molecule type" value="Genomic_DNA"/>
</dbReference>
<name>G2E2A5_9GAMM</name>
<evidence type="ECO:0000256" key="2">
    <source>
        <dbReference type="ARBA" id="ARBA00022475"/>
    </source>
</evidence>